<sequence length="334" mass="37111">MNATDEMLLEAESVRRKNFGSALRLHSVIYPLDFCTSGCTYCGLSTLLKNAHGIRGGMPPETFKRLLTELVDVGYRVHELVFGTVAEDQELLATRVARWVSRAREIDPDGYLIVNCDTLQPAGYRRLKDAGADAVWTFMEVMTPEIYAAKHRSGLKADREQRLEAPQRMRDAGLEVGNALLWGLAADWKAELEQFVEWSREVGGFDFVATPVQQTLTLLEGSEVPADFDVNPPLLVTESRYLEICAHLRLAFPDAHLVANTRLDPKFVYGNVSRITDMCNGYVWTGSLSHPKDELAPVGHVRSAATQMDFFNPGSLPGGIQELCPDDVLVELAL</sequence>
<dbReference type="GO" id="GO:0003824">
    <property type="term" value="F:catalytic activity"/>
    <property type="evidence" value="ECO:0007669"/>
    <property type="project" value="InterPro"/>
</dbReference>
<evidence type="ECO:0000313" key="7">
    <source>
        <dbReference type="Proteomes" id="UP000584374"/>
    </source>
</evidence>
<dbReference type="SFLD" id="SFLDS00029">
    <property type="entry name" value="Radical_SAM"/>
    <property type="match status" value="1"/>
</dbReference>
<dbReference type="InterPro" id="IPR013785">
    <property type="entry name" value="Aldolase_TIM"/>
</dbReference>
<keyword evidence="3" id="KW-0408">Iron</keyword>
<proteinExistence type="predicted"/>
<evidence type="ECO:0000259" key="5">
    <source>
        <dbReference type="Pfam" id="PF04055"/>
    </source>
</evidence>
<keyword evidence="2" id="KW-0479">Metal-binding</keyword>
<organism evidence="6 7">
    <name type="scientific">Saccharopolyspora phatthalungensis</name>
    <dbReference type="NCBI Taxonomy" id="664693"/>
    <lineage>
        <taxon>Bacteria</taxon>
        <taxon>Bacillati</taxon>
        <taxon>Actinomycetota</taxon>
        <taxon>Actinomycetes</taxon>
        <taxon>Pseudonocardiales</taxon>
        <taxon>Pseudonocardiaceae</taxon>
        <taxon>Saccharopolyspora</taxon>
    </lineage>
</organism>
<dbReference type="Proteomes" id="UP000584374">
    <property type="component" value="Unassembled WGS sequence"/>
</dbReference>
<dbReference type="Gene3D" id="3.20.20.70">
    <property type="entry name" value="Aldolase class I"/>
    <property type="match status" value="1"/>
</dbReference>
<dbReference type="GO" id="GO:0051536">
    <property type="term" value="F:iron-sulfur cluster binding"/>
    <property type="evidence" value="ECO:0007669"/>
    <property type="project" value="UniProtKB-KW"/>
</dbReference>
<keyword evidence="4" id="KW-0411">Iron-sulfur</keyword>
<dbReference type="Pfam" id="PF04055">
    <property type="entry name" value="Radical_SAM"/>
    <property type="match status" value="1"/>
</dbReference>
<reference evidence="6 7" key="1">
    <citation type="submission" date="2020-08" db="EMBL/GenBank/DDBJ databases">
        <title>Sequencing the genomes of 1000 actinobacteria strains.</title>
        <authorList>
            <person name="Klenk H.-P."/>
        </authorList>
    </citation>
    <scope>NUCLEOTIDE SEQUENCE [LARGE SCALE GENOMIC DNA]</scope>
    <source>
        <strain evidence="6 7">DSM 45584</strain>
    </source>
</reference>
<evidence type="ECO:0000256" key="3">
    <source>
        <dbReference type="ARBA" id="ARBA00023004"/>
    </source>
</evidence>
<dbReference type="RefSeq" id="WP_184730625.1">
    <property type="nucleotide sequence ID" value="NZ_JACHIW010000002.1"/>
</dbReference>
<evidence type="ECO:0000256" key="4">
    <source>
        <dbReference type="ARBA" id="ARBA00023014"/>
    </source>
</evidence>
<dbReference type="CDD" id="cd01335">
    <property type="entry name" value="Radical_SAM"/>
    <property type="match status" value="1"/>
</dbReference>
<comment type="caution">
    <text evidence="6">The sequence shown here is derived from an EMBL/GenBank/DDBJ whole genome shotgun (WGS) entry which is preliminary data.</text>
</comment>
<dbReference type="SUPFAM" id="SSF102114">
    <property type="entry name" value="Radical SAM enzymes"/>
    <property type="match status" value="1"/>
</dbReference>
<accession>A0A840QIU5</accession>
<dbReference type="InterPro" id="IPR007197">
    <property type="entry name" value="rSAM"/>
</dbReference>
<dbReference type="InterPro" id="IPR034428">
    <property type="entry name" value="ThiH/NoCL/HydG-like"/>
</dbReference>
<dbReference type="PANTHER" id="PTHR43583">
    <property type="entry name" value="2-IMINOACETATE SYNTHASE"/>
    <property type="match status" value="1"/>
</dbReference>
<feature type="domain" description="Radical SAM core" evidence="5">
    <location>
        <begin position="30"/>
        <end position="184"/>
    </location>
</feature>
<gene>
    <name evidence="6" type="ORF">BJ970_006298</name>
</gene>
<dbReference type="InterPro" id="IPR058240">
    <property type="entry name" value="rSAM_sf"/>
</dbReference>
<keyword evidence="7" id="KW-1185">Reference proteome</keyword>
<evidence type="ECO:0000256" key="2">
    <source>
        <dbReference type="ARBA" id="ARBA00022723"/>
    </source>
</evidence>
<dbReference type="AlphaFoldDB" id="A0A840QIU5"/>
<evidence type="ECO:0000313" key="6">
    <source>
        <dbReference type="EMBL" id="MBB5158699.1"/>
    </source>
</evidence>
<name>A0A840QIU5_9PSEU</name>
<keyword evidence="1" id="KW-0949">S-adenosyl-L-methionine</keyword>
<protein>
    <submittedName>
        <fullName evidence="6">Biotin synthase-like enzyme</fullName>
    </submittedName>
</protein>
<dbReference type="GO" id="GO:0046872">
    <property type="term" value="F:metal ion binding"/>
    <property type="evidence" value="ECO:0007669"/>
    <property type="project" value="UniProtKB-KW"/>
</dbReference>
<dbReference type="PANTHER" id="PTHR43583:SF1">
    <property type="entry name" value="2-IMINOACETATE SYNTHASE"/>
    <property type="match status" value="1"/>
</dbReference>
<evidence type="ECO:0000256" key="1">
    <source>
        <dbReference type="ARBA" id="ARBA00022691"/>
    </source>
</evidence>
<dbReference type="EMBL" id="JACHIW010000002">
    <property type="protein sequence ID" value="MBB5158699.1"/>
    <property type="molecule type" value="Genomic_DNA"/>
</dbReference>